<dbReference type="Pfam" id="PF00176">
    <property type="entry name" value="SNF2-rel_dom"/>
    <property type="match status" value="1"/>
</dbReference>
<evidence type="ECO:0000313" key="2">
    <source>
        <dbReference type="EMBL" id="MDQ0154173.1"/>
    </source>
</evidence>
<evidence type="ECO:0000259" key="1">
    <source>
        <dbReference type="PROSITE" id="PS51192"/>
    </source>
</evidence>
<dbReference type="InterPro" id="IPR000330">
    <property type="entry name" value="SNF2_N"/>
</dbReference>
<organism evidence="2 3">
    <name type="scientific">Anoxybacillus andreesenii</name>
    <dbReference type="NCBI Taxonomy" id="1325932"/>
    <lineage>
        <taxon>Bacteria</taxon>
        <taxon>Bacillati</taxon>
        <taxon>Bacillota</taxon>
        <taxon>Bacilli</taxon>
        <taxon>Bacillales</taxon>
        <taxon>Anoxybacillaceae</taxon>
        <taxon>Anoxybacillus</taxon>
    </lineage>
</organism>
<dbReference type="EMBL" id="JAUSTU010000002">
    <property type="protein sequence ID" value="MDQ0154173.1"/>
    <property type="molecule type" value="Genomic_DNA"/>
</dbReference>
<dbReference type="InterPro" id="IPR038718">
    <property type="entry name" value="SNF2-like_sf"/>
</dbReference>
<dbReference type="InterPro" id="IPR014001">
    <property type="entry name" value="Helicase_ATP-bd"/>
</dbReference>
<dbReference type="Gene3D" id="3.40.50.10810">
    <property type="entry name" value="Tandem AAA-ATPase domain"/>
    <property type="match status" value="1"/>
</dbReference>
<dbReference type="RefSeq" id="WP_307148791.1">
    <property type="nucleotide sequence ID" value="NZ_JAUSTU010000002.1"/>
</dbReference>
<feature type="domain" description="Helicase ATP-binding" evidence="1">
    <location>
        <begin position="13"/>
        <end position="179"/>
    </location>
</feature>
<dbReference type="Gene3D" id="3.40.50.300">
    <property type="entry name" value="P-loop containing nucleotide triphosphate hydrolases"/>
    <property type="match status" value="1"/>
</dbReference>
<dbReference type="GO" id="GO:0004386">
    <property type="term" value="F:helicase activity"/>
    <property type="evidence" value="ECO:0007669"/>
    <property type="project" value="UniProtKB-KW"/>
</dbReference>
<reference evidence="2 3" key="1">
    <citation type="submission" date="2023-07" db="EMBL/GenBank/DDBJ databases">
        <title>Genomic Encyclopedia of Type Strains, Phase IV (KMG-IV): sequencing the most valuable type-strain genomes for metagenomic binning, comparative biology and taxonomic classification.</title>
        <authorList>
            <person name="Goeker M."/>
        </authorList>
    </citation>
    <scope>NUCLEOTIDE SEQUENCE [LARGE SCALE GENOMIC DNA]</scope>
    <source>
        <strain evidence="2 3">DSM 23948</strain>
    </source>
</reference>
<dbReference type="SMART" id="SM00487">
    <property type="entry name" value="DEXDc"/>
    <property type="match status" value="1"/>
</dbReference>
<keyword evidence="2" id="KW-0378">Hydrolase</keyword>
<name>A0ABT9UZT1_9BACL</name>
<sequence>MKYQPYHYQAYATQWIIDKKKSALFLEMGMGKSVTTLTAIFELMYDYFDVSRVLVIAPLRVASSTWEEEIDKWDHLKGLQISKVLGSERERIAALYKKADIYIINRENVTWLVERFGSDWPFDMVVIDELSSFKSSKAQRFKSLKKVRPFIKRLVGLTGTPAPNGLIDLWPQIYLLDGGERLGKTITGYREKFFLPNKRNQMIIYSWKLKDGAEEAIFEKISDICVSMKAEDYLELPKRLDNIIPVDLPKKAKEQYEVLEKELILSIADTDVLAGSAAVLANKLLQIANGAVYDEDGEVKHIHDEKLKALDELIEAASGKPVLVFYGYQHDKDRLLTHLKKLQPRLLQTDQDIKDWNKGQVPILLAHPASAGHGLNLQTGGNIIIWFGLTWSLELYQQANARLWRQGQKQTVVIHHIIAKDTIDERVMKALEDKDVSQAALIEAVKARVAKYKEDVPHGK</sequence>
<dbReference type="PROSITE" id="PS51192">
    <property type="entry name" value="HELICASE_ATP_BIND_1"/>
    <property type="match status" value="1"/>
</dbReference>
<dbReference type="CDD" id="cd18013">
    <property type="entry name" value="DEXQc_bact_SNF2"/>
    <property type="match status" value="1"/>
</dbReference>
<keyword evidence="3" id="KW-1185">Reference proteome</keyword>
<keyword evidence="2" id="KW-0067">ATP-binding</keyword>
<dbReference type="Pfam" id="PF00271">
    <property type="entry name" value="Helicase_C"/>
    <property type="match status" value="1"/>
</dbReference>
<gene>
    <name evidence="2" type="ORF">J2S07_000477</name>
</gene>
<keyword evidence="2" id="KW-0347">Helicase</keyword>
<protein>
    <submittedName>
        <fullName evidence="2">SNF2 family DNA or RNA helicase</fullName>
    </submittedName>
</protein>
<evidence type="ECO:0000313" key="3">
    <source>
        <dbReference type="Proteomes" id="UP001231362"/>
    </source>
</evidence>
<dbReference type="Proteomes" id="UP001231362">
    <property type="component" value="Unassembled WGS sequence"/>
</dbReference>
<comment type="caution">
    <text evidence="2">The sequence shown here is derived from an EMBL/GenBank/DDBJ whole genome shotgun (WGS) entry which is preliminary data.</text>
</comment>
<dbReference type="InterPro" id="IPR001650">
    <property type="entry name" value="Helicase_C-like"/>
</dbReference>
<accession>A0ABT9UZT1</accession>
<dbReference type="InterPro" id="IPR027417">
    <property type="entry name" value="P-loop_NTPase"/>
</dbReference>
<keyword evidence="2" id="KW-0547">Nucleotide-binding</keyword>
<dbReference type="SUPFAM" id="SSF52540">
    <property type="entry name" value="P-loop containing nucleoside triphosphate hydrolases"/>
    <property type="match status" value="2"/>
</dbReference>
<dbReference type="PANTHER" id="PTHR10799">
    <property type="entry name" value="SNF2/RAD54 HELICASE FAMILY"/>
    <property type="match status" value="1"/>
</dbReference>
<proteinExistence type="predicted"/>